<accession>A0A7Z7B5W7</accession>
<dbReference type="EMBL" id="FNDI01000008">
    <property type="protein sequence ID" value="SDH78208.1"/>
    <property type="molecule type" value="Genomic_DNA"/>
</dbReference>
<proteinExistence type="predicted"/>
<comment type="caution">
    <text evidence="1">The sequence shown here is derived from an EMBL/GenBank/DDBJ whole genome shotgun (WGS) entry which is preliminary data.</text>
</comment>
<organism evidence="1 2">
    <name type="scientific">Paraburkholderia steynii</name>
    <dbReference type="NCBI Taxonomy" id="1245441"/>
    <lineage>
        <taxon>Bacteria</taxon>
        <taxon>Pseudomonadati</taxon>
        <taxon>Pseudomonadota</taxon>
        <taxon>Betaproteobacteria</taxon>
        <taxon>Burkholderiales</taxon>
        <taxon>Burkholderiaceae</taxon>
        <taxon>Paraburkholderia</taxon>
    </lineage>
</organism>
<protein>
    <submittedName>
        <fullName evidence="1">Uncharacterized protein</fullName>
    </submittedName>
</protein>
<evidence type="ECO:0000313" key="2">
    <source>
        <dbReference type="Proteomes" id="UP000198900"/>
    </source>
</evidence>
<evidence type="ECO:0000313" key="1">
    <source>
        <dbReference type="EMBL" id="SDH78208.1"/>
    </source>
</evidence>
<sequence>MAQEKEQFDYAIDTSSDVSFSVIAAEIYRAWDDAHTTGTELNRIAIANQCDLNTDPSESERGIAVTKTAAGLDHTVVEVAVAILGSKAASVVGEGIRVGTRDLWTTVILPYLQNKYGTNVLKKKARKADTANDQPKP</sequence>
<gene>
    <name evidence="1" type="ORF">SAMN04487926_10811</name>
</gene>
<dbReference type="Proteomes" id="UP000198900">
    <property type="component" value="Unassembled WGS sequence"/>
</dbReference>
<keyword evidence="2" id="KW-1185">Reference proteome</keyword>
<reference evidence="1" key="1">
    <citation type="submission" date="2016-10" db="EMBL/GenBank/DDBJ databases">
        <authorList>
            <person name="Varghese N."/>
            <person name="Submissions S."/>
        </authorList>
    </citation>
    <scope>NUCLEOTIDE SEQUENCE [LARGE SCALE GENOMIC DNA]</scope>
    <source>
        <strain evidence="1">YR281</strain>
    </source>
</reference>
<dbReference type="AlphaFoldDB" id="A0A7Z7B5W7"/>
<name>A0A7Z7B5W7_9BURK</name>
<dbReference type="RefSeq" id="WP_091779019.1">
    <property type="nucleotide sequence ID" value="NZ_FNDI01000008.1"/>
</dbReference>